<protein>
    <submittedName>
        <fullName evidence="2">Uncharacterized protein</fullName>
    </submittedName>
</protein>
<gene>
    <name evidence="2" type="ORF">FKW77_002185</name>
</gene>
<sequence>MTTEHDTDSTPETSNDEDCSEAKDSADQSPQEQPPHNFTSFLNSSVTNMEDFMTVVTGWKKDEPALAKRAALVSEDEDSDVEEIPRSPRWLSLHVAASASTNSPADGGPLRRKSQLPKSSTFKKAKTATKSSGSQGIDLDRKHHRPTQNIRKAAPKEKITQSSARQPWKWSKKKTTDLYVPVMQDKWWSSSESELRQLPIGRQRYMSHIARIMETELGEQLVGTNRCNNCKRHNRQCYIYSEAGRTQIMHPGVRCAACRFHDRDLEECCSLNVKKE</sequence>
<dbReference type="OrthoDB" id="3945482at2759"/>
<proteinExistence type="predicted"/>
<feature type="region of interest" description="Disordered" evidence="1">
    <location>
        <begin position="69"/>
        <end position="88"/>
    </location>
</feature>
<accession>A0A517LEY8</accession>
<evidence type="ECO:0000313" key="2">
    <source>
        <dbReference type="EMBL" id="QDS74199.1"/>
    </source>
</evidence>
<evidence type="ECO:0000256" key="1">
    <source>
        <dbReference type="SAM" id="MobiDB-lite"/>
    </source>
</evidence>
<dbReference type="Proteomes" id="UP000316270">
    <property type="component" value="Chromosome 11"/>
</dbReference>
<name>A0A517LEY8_9PEZI</name>
<evidence type="ECO:0000313" key="3">
    <source>
        <dbReference type="Proteomes" id="UP000316270"/>
    </source>
</evidence>
<dbReference type="AlphaFoldDB" id="A0A517LEY8"/>
<feature type="compositionally biased region" description="Polar residues" evidence="1">
    <location>
        <begin position="27"/>
        <end position="43"/>
    </location>
</feature>
<keyword evidence="3" id="KW-1185">Reference proteome</keyword>
<dbReference type="EMBL" id="CP042195">
    <property type="protein sequence ID" value="QDS74199.1"/>
    <property type="molecule type" value="Genomic_DNA"/>
</dbReference>
<reference evidence="2 3" key="1">
    <citation type="submission" date="2019-07" db="EMBL/GenBank/DDBJ databases">
        <title>Finished genome of Venturia effusa.</title>
        <authorList>
            <person name="Young C.A."/>
            <person name="Cox M.P."/>
            <person name="Ganley A.R.D."/>
            <person name="David W.J."/>
        </authorList>
    </citation>
    <scope>NUCLEOTIDE SEQUENCE [LARGE SCALE GENOMIC DNA]</scope>
    <source>
        <strain evidence="3">albino</strain>
    </source>
</reference>
<feature type="region of interest" description="Disordered" evidence="1">
    <location>
        <begin position="1"/>
        <end position="43"/>
    </location>
</feature>
<feature type="region of interest" description="Disordered" evidence="1">
    <location>
        <begin position="99"/>
        <end position="168"/>
    </location>
</feature>
<feature type="compositionally biased region" description="Basic residues" evidence="1">
    <location>
        <begin position="110"/>
        <end position="127"/>
    </location>
</feature>
<organism evidence="2 3">
    <name type="scientific">Venturia effusa</name>
    <dbReference type="NCBI Taxonomy" id="50376"/>
    <lineage>
        <taxon>Eukaryota</taxon>
        <taxon>Fungi</taxon>
        <taxon>Dikarya</taxon>
        <taxon>Ascomycota</taxon>
        <taxon>Pezizomycotina</taxon>
        <taxon>Dothideomycetes</taxon>
        <taxon>Pleosporomycetidae</taxon>
        <taxon>Venturiales</taxon>
        <taxon>Venturiaceae</taxon>
        <taxon>Venturia</taxon>
    </lineage>
</organism>